<protein>
    <submittedName>
        <fullName evidence="10">DNA-binding response regulator</fullName>
    </submittedName>
</protein>
<keyword evidence="1 6" id="KW-0597">Phosphoprotein</keyword>
<dbReference type="InterPro" id="IPR011006">
    <property type="entry name" value="CheY-like_superfamily"/>
</dbReference>
<keyword evidence="3" id="KW-0805">Transcription regulation</keyword>
<gene>
    <name evidence="10" type="ORF">CPU12_03000</name>
</gene>
<feature type="domain" description="Response regulatory" evidence="8">
    <location>
        <begin position="10"/>
        <end position="124"/>
    </location>
</feature>
<dbReference type="Proteomes" id="UP000221222">
    <property type="component" value="Unassembled WGS sequence"/>
</dbReference>
<dbReference type="GO" id="GO:0000976">
    <property type="term" value="F:transcription cis-regulatory region binding"/>
    <property type="evidence" value="ECO:0007669"/>
    <property type="project" value="TreeGrafter"/>
</dbReference>
<accession>A0A2G1DK24</accession>
<evidence type="ECO:0000259" key="8">
    <source>
        <dbReference type="PROSITE" id="PS50110"/>
    </source>
</evidence>
<evidence type="ECO:0000313" key="11">
    <source>
        <dbReference type="Proteomes" id="UP000221222"/>
    </source>
</evidence>
<keyword evidence="5" id="KW-0804">Transcription</keyword>
<dbReference type="InterPro" id="IPR039420">
    <property type="entry name" value="WalR-like"/>
</dbReference>
<evidence type="ECO:0000256" key="3">
    <source>
        <dbReference type="ARBA" id="ARBA00023015"/>
    </source>
</evidence>
<keyword evidence="4 7" id="KW-0238">DNA-binding</keyword>
<evidence type="ECO:0000256" key="1">
    <source>
        <dbReference type="ARBA" id="ARBA00022553"/>
    </source>
</evidence>
<dbReference type="CDD" id="cd17536">
    <property type="entry name" value="REC_YesN-like"/>
    <property type="match status" value="1"/>
</dbReference>
<evidence type="ECO:0000256" key="5">
    <source>
        <dbReference type="ARBA" id="ARBA00023163"/>
    </source>
</evidence>
<feature type="DNA-binding region" description="OmpR/PhoB-type" evidence="7">
    <location>
        <begin position="132"/>
        <end position="226"/>
    </location>
</feature>
<dbReference type="Gene3D" id="1.10.10.10">
    <property type="entry name" value="Winged helix-like DNA-binding domain superfamily/Winged helix DNA-binding domain"/>
    <property type="match status" value="1"/>
</dbReference>
<dbReference type="PROSITE" id="PS50110">
    <property type="entry name" value="RESPONSE_REGULATORY"/>
    <property type="match status" value="1"/>
</dbReference>
<dbReference type="InterPro" id="IPR001867">
    <property type="entry name" value="OmpR/PhoB-type_DNA-bd"/>
</dbReference>
<evidence type="ECO:0000259" key="9">
    <source>
        <dbReference type="PROSITE" id="PS51755"/>
    </source>
</evidence>
<keyword evidence="2" id="KW-0902">Two-component regulatory system</keyword>
<dbReference type="Pfam" id="PF00486">
    <property type="entry name" value="Trans_reg_C"/>
    <property type="match status" value="1"/>
</dbReference>
<dbReference type="GO" id="GO:0032993">
    <property type="term" value="C:protein-DNA complex"/>
    <property type="evidence" value="ECO:0007669"/>
    <property type="project" value="TreeGrafter"/>
</dbReference>
<dbReference type="Gene3D" id="3.40.50.2300">
    <property type="match status" value="1"/>
</dbReference>
<evidence type="ECO:0000256" key="6">
    <source>
        <dbReference type="PROSITE-ProRule" id="PRU00169"/>
    </source>
</evidence>
<comment type="caution">
    <text evidence="10">The sequence shown here is derived from an EMBL/GenBank/DDBJ whole genome shotgun (WGS) entry which is preliminary data.</text>
</comment>
<reference evidence="10 11" key="1">
    <citation type="submission" date="2017-09" db="EMBL/GenBank/DDBJ databases">
        <title>Arcobacter canalis sp. nov., a new species isolated from a water canal contaminated with urban sewage.</title>
        <authorList>
            <person name="Perez-Cataluna A."/>
            <person name="Salas-Masso N."/>
            <person name="Figueras M.J."/>
        </authorList>
    </citation>
    <scope>NUCLEOTIDE SEQUENCE [LARGE SCALE GENOMIC DNA]</scope>
    <source>
        <strain evidence="10 11">F98-3</strain>
    </source>
</reference>
<dbReference type="AlphaFoldDB" id="A0A2G1DK24"/>
<dbReference type="Pfam" id="PF00072">
    <property type="entry name" value="Response_reg"/>
    <property type="match status" value="1"/>
</dbReference>
<dbReference type="PANTHER" id="PTHR48111">
    <property type="entry name" value="REGULATOR OF RPOS"/>
    <property type="match status" value="1"/>
</dbReference>
<dbReference type="GO" id="GO:0006355">
    <property type="term" value="P:regulation of DNA-templated transcription"/>
    <property type="evidence" value="ECO:0007669"/>
    <property type="project" value="InterPro"/>
</dbReference>
<dbReference type="GO" id="GO:0000156">
    <property type="term" value="F:phosphorelay response regulator activity"/>
    <property type="evidence" value="ECO:0007669"/>
    <property type="project" value="TreeGrafter"/>
</dbReference>
<feature type="modified residue" description="4-aspartylphosphate" evidence="6">
    <location>
        <position position="59"/>
    </location>
</feature>
<dbReference type="SUPFAM" id="SSF52172">
    <property type="entry name" value="CheY-like"/>
    <property type="match status" value="1"/>
</dbReference>
<keyword evidence="11" id="KW-1185">Reference proteome</keyword>
<dbReference type="SMART" id="SM00448">
    <property type="entry name" value="REC"/>
    <property type="match status" value="1"/>
</dbReference>
<dbReference type="PANTHER" id="PTHR48111:SF1">
    <property type="entry name" value="TWO-COMPONENT RESPONSE REGULATOR ORR33"/>
    <property type="match status" value="1"/>
</dbReference>
<evidence type="ECO:0000256" key="7">
    <source>
        <dbReference type="PROSITE-ProRule" id="PRU01091"/>
    </source>
</evidence>
<evidence type="ECO:0000256" key="4">
    <source>
        <dbReference type="ARBA" id="ARBA00023125"/>
    </source>
</evidence>
<dbReference type="GO" id="GO:0005829">
    <property type="term" value="C:cytosol"/>
    <property type="evidence" value="ECO:0007669"/>
    <property type="project" value="TreeGrafter"/>
</dbReference>
<feature type="domain" description="OmpR/PhoB-type" evidence="9">
    <location>
        <begin position="132"/>
        <end position="226"/>
    </location>
</feature>
<dbReference type="SUPFAM" id="SSF46894">
    <property type="entry name" value="C-terminal effector domain of the bipartite response regulators"/>
    <property type="match status" value="1"/>
</dbReference>
<name>A0A2G1DK24_9BACT</name>
<dbReference type="PROSITE" id="PS51755">
    <property type="entry name" value="OMPR_PHOB"/>
    <property type="match status" value="1"/>
</dbReference>
<organism evidence="10 11">
    <name type="scientific">Malaciobacter molluscorum LMG 25693</name>
    <dbReference type="NCBI Taxonomy" id="870501"/>
    <lineage>
        <taxon>Bacteria</taxon>
        <taxon>Pseudomonadati</taxon>
        <taxon>Campylobacterota</taxon>
        <taxon>Epsilonproteobacteria</taxon>
        <taxon>Campylobacterales</taxon>
        <taxon>Arcobacteraceae</taxon>
        <taxon>Malaciobacter</taxon>
    </lineage>
</organism>
<dbReference type="InterPro" id="IPR036388">
    <property type="entry name" value="WH-like_DNA-bd_sf"/>
</dbReference>
<sequence length="228" mass="27053">MSLNEFKNMKLLYVEDEADIRKYAMSYFNRLFTKTYEASNALDAFEIFKKQKPEIIVTDIKMSKSSGLEFIKKVRQIDNKCQIIVLSAFLDTKYLLDAISLNLVKYLTKPIKHDELYLALCDCVKNIINQSQKLIYFSKNSYFDRINKNLFFEQKEVKLTPKELSFLELLIDNKNRTINYHEIENHIWYDSVMSENALRILVKKLRKKLPNNTLENVARTGYKINLYK</sequence>
<dbReference type="SMART" id="SM00862">
    <property type="entry name" value="Trans_reg_C"/>
    <property type="match status" value="1"/>
</dbReference>
<dbReference type="InterPro" id="IPR016032">
    <property type="entry name" value="Sig_transdc_resp-reg_C-effctor"/>
</dbReference>
<proteinExistence type="predicted"/>
<evidence type="ECO:0000313" key="10">
    <source>
        <dbReference type="EMBL" id="PHO18842.1"/>
    </source>
</evidence>
<dbReference type="EMBL" id="NXFY01000003">
    <property type="protein sequence ID" value="PHO18842.1"/>
    <property type="molecule type" value="Genomic_DNA"/>
</dbReference>
<dbReference type="CDD" id="cd00383">
    <property type="entry name" value="trans_reg_C"/>
    <property type="match status" value="1"/>
</dbReference>
<evidence type="ECO:0000256" key="2">
    <source>
        <dbReference type="ARBA" id="ARBA00023012"/>
    </source>
</evidence>
<dbReference type="InterPro" id="IPR001789">
    <property type="entry name" value="Sig_transdc_resp-reg_receiver"/>
</dbReference>